<organism evidence="1 2">
    <name type="scientific">Batrachochytrium dendrobatidis (strain JEL423)</name>
    <dbReference type="NCBI Taxonomy" id="403673"/>
    <lineage>
        <taxon>Eukaryota</taxon>
        <taxon>Fungi</taxon>
        <taxon>Fungi incertae sedis</taxon>
        <taxon>Chytridiomycota</taxon>
        <taxon>Chytridiomycota incertae sedis</taxon>
        <taxon>Chytridiomycetes</taxon>
        <taxon>Rhizophydiales</taxon>
        <taxon>Rhizophydiales incertae sedis</taxon>
        <taxon>Batrachochytrium</taxon>
    </lineage>
</organism>
<evidence type="ECO:0000313" key="1">
    <source>
        <dbReference type="EMBL" id="OAJ43321.1"/>
    </source>
</evidence>
<sequence length="126" mass="13882">MVGQIMFDRPSSFAEPRAIPFLLDSSLIYQRPVPSNHPKLYPSLSKMKLSAFLIASLALIQTTTAVPNPMENGLLVFNPSSVATAQEVELLEQFSDTPVIQKRAESYTAIKRLASFLTAPLSIIFV</sequence>
<reference evidence="1 2" key="2">
    <citation type="submission" date="2016-05" db="EMBL/GenBank/DDBJ databases">
        <title>Lineage-specific infection strategies underlie the spectrum of fungal disease in amphibians.</title>
        <authorList>
            <person name="Cuomo C.A."/>
            <person name="Farrer R.A."/>
            <person name="James T."/>
            <person name="Longcore J."/>
            <person name="Birren B."/>
        </authorList>
    </citation>
    <scope>NUCLEOTIDE SEQUENCE [LARGE SCALE GENOMIC DNA]</scope>
    <source>
        <strain evidence="1 2">JEL423</strain>
    </source>
</reference>
<protein>
    <submittedName>
        <fullName evidence="1">Uncharacterized protein</fullName>
    </submittedName>
</protein>
<dbReference type="Proteomes" id="UP000077115">
    <property type="component" value="Unassembled WGS sequence"/>
</dbReference>
<proteinExistence type="predicted"/>
<dbReference type="EMBL" id="DS022309">
    <property type="protein sequence ID" value="OAJ43321.1"/>
    <property type="molecule type" value="Genomic_DNA"/>
</dbReference>
<reference evidence="1 2" key="1">
    <citation type="submission" date="2006-10" db="EMBL/GenBank/DDBJ databases">
        <title>The Genome Sequence of Batrachochytrium dendrobatidis JEL423.</title>
        <authorList>
            <consortium name="The Broad Institute Genome Sequencing Platform"/>
            <person name="Birren B."/>
            <person name="Lander E."/>
            <person name="Galagan J."/>
            <person name="Cuomo C."/>
            <person name="Devon K."/>
            <person name="Jaffe D."/>
            <person name="Butler J."/>
            <person name="Alvarez P."/>
            <person name="Gnerre S."/>
            <person name="Grabherr M."/>
            <person name="Kleber M."/>
            <person name="Mauceli E."/>
            <person name="Brockman W."/>
            <person name="Young S."/>
            <person name="LaButti K."/>
            <person name="Sykes S."/>
            <person name="DeCaprio D."/>
            <person name="Crawford M."/>
            <person name="Koehrsen M."/>
            <person name="Engels R."/>
            <person name="Montgomery P."/>
            <person name="Pearson M."/>
            <person name="Howarth C."/>
            <person name="Larson L."/>
            <person name="White J."/>
            <person name="O'Leary S."/>
            <person name="Kodira C."/>
            <person name="Zeng Q."/>
            <person name="Yandava C."/>
            <person name="Alvarado L."/>
            <person name="Longcore J."/>
            <person name="James T."/>
        </authorList>
    </citation>
    <scope>NUCLEOTIDE SEQUENCE [LARGE SCALE GENOMIC DNA]</scope>
    <source>
        <strain evidence="1 2">JEL423</strain>
    </source>
</reference>
<gene>
    <name evidence="1" type="ORF">BDEG_26688</name>
</gene>
<evidence type="ECO:0000313" key="2">
    <source>
        <dbReference type="Proteomes" id="UP000077115"/>
    </source>
</evidence>
<dbReference type="AlphaFoldDB" id="A0A177WV35"/>
<accession>A0A177WV35</accession>
<name>A0A177WV35_BATDL</name>
<dbReference type="VEuPathDB" id="FungiDB:BDEG_26688"/>